<dbReference type="Pfam" id="PF13290">
    <property type="entry name" value="CHB_HEX_C_1"/>
    <property type="match status" value="1"/>
</dbReference>
<dbReference type="SUPFAM" id="SSF56300">
    <property type="entry name" value="Metallo-dependent phosphatases"/>
    <property type="match status" value="1"/>
</dbReference>
<evidence type="ECO:0000313" key="4">
    <source>
        <dbReference type="Proteomes" id="UP000223913"/>
    </source>
</evidence>
<dbReference type="PANTHER" id="PTHR45867">
    <property type="entry name" value="PURPLE ACID PHOSPHATASE"/>
    <property type="match status" value="1"/>
</dbReference>
<dbReference type="EMBL" id="PDUD01000018">
    <property type="protein sequence ID" value="PHN06474.1"/>
    <property type="molecule type" value="Genomic_DNA"/>
</dbReference>
<keyword evidence="4" id="KW-1185">Reference proteome</keyword>
<dbReference type="Gene3D" id="2.60.40.380">
    <property type="entry name" value="Purple acid phosphatase-like, N-terminal"/>
    <property type="match status" value="1"/>
</dbReference>
<dbReference type="InterPro" id="IPR029052">
    <property type="entry name" value="Metallo-depent_PP-like"/>
</dbReference>
<accession>A0A2D0ND83</accession>
<gene>
    <name evidence="3" type="ORF">CRP01_12970</name>
</gene>
<feature type="domain" description="PA14" evidence="2">
    <location>
        <begin position="472"/>
        <end position="612"/>
    </location>
</feature>
<proteinExistence type="predicted"/>
<dbReference type="PANTHER" id="PTHR45867:SF3">
    <property type="entry name" value="ACID PHOSPHATASE TYPE 7"/>
    <property type="match status" value="1"/>
</dbReference>
<reference evidence="3 4" key="1">
    <citation type="submission" date="2017-10" db="EMBL/GenBank/DDBJ databases">
        <title>The draft genome sequence of Lewinella nigricans NBRC 102662.</title>
        <authorList>
            <person name="Wang K."/>
        </authorList>
    </citation>
    <scope>NUCLEOTIDE SEQUENCE [LARGE SCALE GENOMIC DNA]</scope>
    <source>
        <strain evidence="3 4">NBRC 102662</strain>
    </source>
</reference>
<dbReference type="AlphaFoldDB" id="A0A2D0ND83"/>
<dbReference type="InterPro" id="IPR037524">
    <property type="entry name" value="PA14/GLEYA"/>
</dbReference>
<protein>
    <submittedName>
        <fullName evidence="3">Metallophosphoesterase</fullName>
    </submittedName>
</protein>
<comment type="caution">
    <text evidence="3">The sequence shown here is derived from an EMBL/GenBank/DDBJ whole genome shotgun (WGS) entry which is preliminary data.</text>
</comment>
<dbReference type="Pfam" id="PF16656">
    <property type="entry name" value="Pur_ac_phosph_N"/>
    <property type="match status" value="1"/>
</dbReference>
<dbReference type="Gene3D" id="3.90.182.10">
    <property type="entry name" value="Toxin - Anthrax Protective Antigen,domain 1"/>
    <property type="match status" value="1"/>
</dbReference>
<dbReference type="InterPro" id="IPR059177">
    <property type="entry name" value="GH29D-like_dom"/>
</dbReference>
<dbReference type="PROSITE" id="PS51820">
    <property type="entry name" value="PA14"/>
    <property type="match status" value="1"/>
</dbReference>
<dbReference type="GO" id="GO:0003993">
    <property type="term" value="F:acid phosphatase activity"/>
    <property type="evidence" value="ECO:0007669"/>
    <property type="project" value="InterPro"/>
</dbReference>
<name>A0A2D0ND83_FLAN2</name>
<dbReference type="InterPro" id="IPR004843">
    <property type="entry name" value="Calcineurin-like_PHP"/>
</dbReference>
<dbReference type="Gene3D" id="3.60.21.10">
    <property type="match status" value="1"/>
</dbReference>
<dbReference type="Pfam" id="PF00149">
    <property type="entry name" value="Metallophos"/>
    <property type="match status" value="1"/>
</dbReference>
<evidence type="ECO:0000259" key="2">
    <source>
        <dbReference type="PROSITE" id="PS51820"/>
    </source>
</evidence>
<dbReference type="SUPFAM" id="SSF49363">
    <property type="entry name" value="Purple acid phosphatase, N-terminal domain"/>
    <property type="match status" value="1"/>
</dbReference>
<dbReference type="GO" id="GO:0046872">
    <property type="term" value="F:metal ion binding"/>
    <property type="evidence" value="ECO:0007669"/>
    <property type="project" value="InterPro"/>
</dbReference>
<dbReference type="InterPro" id="IPR008963">
    <property type="entry name" value="Purple_acid_Pase-like_N"/>
</dbReference>
<dbReference type="Pfam" id="PF07691">
    <property type="entry name" value="PA14"/>
    <property type="match status" value="1"/>
</dbReference>
<sequence>MAQTQQDTFLVKPYLQFASQTGIYVLWETSSPATTVVEYGKALLDAKEPNLSLNKTIDGERLLHEVELSGLEIATKYVYRIKSVLENGQELISPVYTFRTAVKDEDAYAFAFIGDSQQNGRTPWAWGKIAQKIWEGRPHFIVHAGDIVDQGTRKTDWTQQFFPNGHVAMSRYPMYTVLGNHEQDAQHYYDYMVNPAPEYYYTFKYGNAQFFMIDTNRDISEGSEQYNWLEWELAKSKATWKFVVHHHPPYSSEENDHGDTYIGASSYGTHARDLTPLYDAYNVDFCLFGHVHMYERSWPIFDNAINLKDGVVYINSGGAGGGLEDFDPARSWFTQELQTGHHYTTFNVFDKTLVFKAIDHEGRLFDTFQMTKEEDNSTSMMQPPAPHLNVDHFVFQKETTVEMSALETTHEIYYTLDGSEPSRQSTKYTGPFQIDKSVELKVRAFTPAGKASRLIQRSFTQMAPLPAQKTKRTESGLAYKYYEGKWKQLPPFDELEVVRTGVAENISVNSFEHRDDRFAVVLEGYVEIGSTGIHKFFLASDDGSRLYIDGRLVIDHDGDHSNQTKYGSIVLEKGKHQIRVEYFEASGSELLSAGTVDAAMGKMPFGPMKLSH</sequence>
<evidence type="ECO:0000256" key="1">
    <source>
        <dbReference type="ARBA" id="ARBA00022729"/>
    </source>
</evidence>
<dbReference type="InterPro" id="IPR015914">
    <property type="entry name" value="PAPs_N"/>
</dbReference>
<dbReference type="SUPFAM" id="SSF56988">
    <property type="entry name" value="Anthrax protective antigen"/>
    <property type="match status" value="1"/>
</dbReference>
<dbReference type="SMART" id="SM00758">
    <property type="entry name" value="PA14"/>
    <property type="match status" value="1"/>
</dbReference>
<dbReference type="InterPro" id="IPR011658">
    <property type="entry name" value="PA14_dom"/>
</dbReference>
<organism evidence="3 4">
    <name type="scientific">Flavilitoribacter nigricans (strain ATCC 23147 / DSM 23189 / NBRC 102662 / NCIMB 1420 / SS-2)</name>
    <name type="common">Lewinella nigricans</name>
    <dbReference type="NCBI Taxonomy" id="1122177"/>
    <lineage>
        <taxon>Bacteria</taxon>
        <taxon>Pseudomonadati</taxon>
        <taxon>Bacteroidota</taxon>
        <taxon>Saprospiria</taxon>
        <taxon>Saprospirales</taxon>
        <taxon>Lewinellaceae</taxon>
        <taxon>Flavilitoribacter</taxon>
    </lineage>
</organism>
<keyword evidence="1" id="KW-0732">Signal</keyword>
<dbReference type="OrthoDB" id="9816081at2"/>
<dbReference type="Proteomes" id="UP000223913">
    <property type="component" value="Unassembled WGS sequence"/>
</dbReference>
<evidence type="ECO:0000313" key="3">
    <source>
        <dbReference type="EMBL" id="PHN06474.1"/>
    </source>
</evidence>